<reference evidence="10" key="2">
    <citation type="submission" date="2020-10" db="EMBL/GenBank/DDBJ databases">
        <title>Mucilaginibacter sp. nov., isolated from soil.</title>
        <authorList>
            <person name="Jeon C.O."/>
        </authorList>
    </citation>
    <scope>NUCLEOTIDE SEQUENCE</scope>
    <source>
        <strain evidence="10">R11</strain>
    </source>
</reference>
<evidence type="ECO:0000313" key="10">
    <source>
        <dbReference type="EMBL" id="NCD68985.1"/>
    </source>
</evidence>
<proteinExistence type="predicted"/>
<organism evidence="10 11">
    <name type="scientific">Mucilaginibacter agri</name>
    <dbReference type="NCBI Taxonomy" id="2695265"/>
    <lineage>
        <taxon>Bacteria</taxon>
        <taxon>Pseudomonadati</taxon>
        <taxon>Bacteroidota</taxon>
        <taxon>Sphingobacteriia</taxon>
        <taxon>Sphingobacteriales</taxon>
        <taxon>Sphingobacteriaceae</taxon>
        <taxon>Mucilaginibacter</taxon>
    </lineage>
</organism>
<keyword evidence="5" id="KW-0349">Heme</keyword>
<keyword evidence="8" id="KW-0408">Iron</keyword>
<dbReference type="AlphaFoldDB" id="A0A965ZDU8"/>
<feature type="region of interest" description="Disordered" evidence="9">
    <location>
        <begin position="129"/>
        <end position="167"/>
    </location>
</feature>
<sequence>MVTLGLSSVVVLSAMTAVQPGPPKEEPKLTNIKVLPKNLTFRQVDHIMDEWAHSLGVRCNFCHSPNPETKKMDWASDAKPEKNMAREMYKMTASINKKYFKAEKDSLGMIANTGINCYTCHNGKAHPEVVDAPAPPRMGPPPGGAPNGAPMPPPGTPPPTTPPNNGR</sequence>
<feature type="compositionally biased region" description="Pro residues" evidence="9">
    <location>
        <begin position="133"/>
        <end position="167"/>
    </location>
</feature>
<evidence type="ECO:0000256" key="7">
    <source>
        <dbReference type="ARBA" id="ARBA00022982"/>
    </source>
</evidence>
<comment type="caution">
    <text evidence="10">The sequence shown here is derived from an EMBL/GenBank/DDBJ whole genome shotgun (WGS) entry which is preliminary data.</text>
</comment>
<dbReference type="GO" id="GO:0030077">
    <property type="term" value="C:plasma membrane light-harvesting complex"/>
    <property type="evidence" value="ECO:0007669"/>
    <property type="project" value="InterPro"/>
</dbReference>
<evidence type="ECO:0000313" key="11">
    <source>
        <dbReference type="Proteomes" id="UP000638732"/>
    </source>
</evidence>
<dbReference type="InterPro" id="IPR036280">
    <property type="entry name" value="Multihaem_cyt_sf"/>
</dbReference>
<reference evidence="10" key="1">
    <citation type="submission" date="2020-01" db="EMBL/GenBank/DDBJ databases">
        <authorList>
            <person name="Seo Y.L."/>
        </authorList>
    </citation>
    <scope>NUCLEOTIDE SEQUENCE</scope>
    <source>
        <strain evidence="10">R11</strain>
    </source>
</reference>
<dbReference type="NCBIfam" id="NF033196">
    <property type="entry name" value="c_type_nonphoto"/>
    <property type="match status" value="1"/>
</dbReference>
<dbReference type="Gene3D" id="1.10.468.10">
    <property type="entry name" value="Photosynthetic Reaction Center, subunit C, domain 2"/>
    <property type="match status" value="1"/>
</dbReference>
<evidence type="ECO:0000256" key="2">
    <source>
        <dbReference type="ARBA" id="ARBA00015978"/>
    </source>
</evidence>
<keyword evidence="11" id="KW-1185">Reference proteome</keyword>
<accession>A0A965ZDU8</accession>
<dbReference type="SUPFAM" id="SSF48695">
    <property type="entry name" value="Multiheme cytochromes"/>
    <property type="match status" value="1"/>
</dbReference>
<keyword evidence="6" id="KW-0479">Metal-binding</keyword>
<dbReference type="Proteomes" id="UP000638732">
    <property type="component" value="Unassembled WGS sequence"/>
</dbReference>
<gene>
    <name evidence="10" type="ORF">GSY63_06430</name>
</gene>
<dbReference type="GO" id="GO:0019684">
    <property type="term" value="P:photosynthesis, light reaction"/>
    <property type="evidence" value="ECO:0007669"/>
    <property type="project" value="InterPro"/>
</dbReference>
<name>A0A965ZDU8_9SPHI</name>
<dbReference type="Pfam" id="PF02276">
    <property type="entry name" value="CytoC_RC"/>
    <property type="match status" value="1"/>
</dbReference>
<protein>
    <recommendedName>
        <fullName evidence="2">Photosynthetic reaction center cytochrome c subunit</fullName>
    </recommendedName>
</protein>
<comment type="function">
    <text evidence="1">The reaction center of purple bacteria contains a tightly bound cytochrome molecule which re-reduces the photo oxidized primary electron donor.</text>
</comment>
<keyword evidence="3" id="KW-0813">Transport</keyword>
<dbReference type="GO" id="GO:0009055">
    <property type="term" value="F:electron transfer activity"/>
    <property type="evidence" value="ECO:0007669"/>
    <property type="project" value="InterPro"/>
</dbReference>
<evidence type="ECO:0000256" key="4">
    <source>
        <dbReference type="ARBA" id="ARBA00022531"/>
    </source>
</evidence>
<dbReference type="InterPro" id="IPR003158">
    <property type="entry name" value="Photosyn_RC_cyt_c-su"/>
</dbReference>
<dbReference type="GO" id="GO:0020037">
    <property type="term" value="F:heme binding"/>
    <property type="evidence" value="ECO:0007669"/>
    <property type="project" value="InterPro"/>
</dbReference>
<evidence type="ECO:0000256" key="8">
    <source>
        <dbReference type="ARBA" id="ARBA00023004"/>
    </source>
</evidence>
<dbReference type="InterPro" id="IPR023119">
    <property type="entry name" value="Multihaem_cyt_PRC_cyt_su-like"/>
</dbReference>
<dbReference type="EMBL" id="WWEO01000040">
    <property type="protein sequence ID" value="NCD68985.1"/>
    <property type="molecule type" value="Genomic_DNA"/>
</dbReference>
<evidence type="ECO:0000256" key="9">
    <source>
        <dbReference type="SAM" id="MobiDB-lite"/>
    </source>
</evidence>
<dbReference type="GO" id="GO:0005506">
    <property type="term" value="F:iron ion binding"/>
    <property type="evidence" value="ECO:0007669"/>
    <property type="project" value="InterPro"/>
</dbReference>
<keyword evidence="4" id="KW-0602">Photosynthesis</keyword>
<keyword evidence="7" id="KW-0249">Electron transport</keyword>
<evidence type="ECO:0000256" key="3">
    <source>
        <dbReference type="ARBA" id="ARBA00022448"/>
    </source>
</evidence>
<evidence type="ECO:0000256" key="5">
    <source>
        <dbReference type="ARBA" id="ARBA00022617"/>
    </source>
</evidence>
<evidence type="ECO:0000256" key="1">
    <source>
        <dbReference type="ARBA" id="ARBA00003196"/>
    </source>
</evidence>
<evidence type="ECO:0000256" key="6">
    <source>
        <dbReference type="ARBA" id="ARBA00022723"/>
    </source>
</evidence>